<accession>X0YS89</accession>
<feature type="domain" description="Glycosyl transferase family 1" evidence="1">
    <location>
        <begin position="1"/>
        <end position="155"/>
    </location>
</feature>
<dbReference type="SUPFAM" id="SSF53756">
    <property type="entry name" value="UDP-Glycosyltransferase/glycogen phosphorylase"/>
    <property type="match status" value="1"/>
</dbReference>
<reference evidence="2" key="1">
    <citation type="journal article" date="2014" name="Front. Microbiol.">
        <title>High frequency of phylogenetically diverse reductive dehalogenase-homologous genes in deep subseafloor sedimentary metagenomes.</title>
        <authorList>
            <person name="Kawai M."/>
            <person name="Futagami T."/>
            <person name="Toyoda A."/>
            <person name="Takaki Y."/>
            <person name="Nishi S."/>
            <person name="Hori S."/>
            <person name="Arai W."/>
            <person name="Tsubouchi T."/>
            <person name="Morono Y."/>
            <person name="Uchiyama I."/>
            <person name="Ito T."/>
            <person name="Fujiyama A."/>
            <person name="Inagaki F."/>
            <person name="Takami H."/>
        </authorList>
    </citation>
    <scope>NUCLEOTIDE SEQUENCE</scope>
    <source>
        <strain evidence="2">Expedition CK06-06</strain>
    </source>
</reference>
<feature type="non-terminal residue" evidence="2">
    <location>
        <position position="1"/>
    </location>
</feature>
<protein>
    <recommendedName>
        <fullName evidence="1">Glycosyl transferase family 1 domain-containing protein</fullName>
    </recommendedName>
</protein>
<gene>
    <name evidence="2" type="ORF">S01H1_67560</name>
</gene>
<evidence type="ECO:0000313" key="2">
    <source>
        <dbReference type="EMBL" id="GAG39551.1"/>
    </source>
</evidence>
<evidence type="ECO:0000259" key="1">
    <source>
        <dbReference type="Pfam" id="PF00534"/>
    </source>
</evidence>
<sequence>FIGRLYWQKRPWLFIRIGAEVTRLRPELGARFVLVGDGPERERVEQLIRRCFLGKRVLVAGETSQPGQIYRDADIMLMTSGHEGLAYVSYEAMSMGLPQIFTDVNGQSELITAETGILLPPEDEDGVVSTGTDAVIRLLENPTERQAMSDAGRKRIRAFALSHMASEYEALYRRLIGASS</sequence>
<dbReference type="PANTHER" id="PTHR12526">
    <property type="entry name" value="GLYCOSYLTRANSFERASE"/>
    <property type="match status" value="1"/>
</dbReference>
<comment type="caution">
    <text evidence="2">The sequence shown here is derived from an EMBL/GenBank/DDBJ whole genome shotgun (WGS) entry which is preliminary data.</text>
</comment>
<dbReference type="InterPro" id="IPR001296">
    <property type="entry name" value="Glyco_trans_1"/>
</dbReference>
<dbReference type="Gene3D" id="3.40.50.2000">
    <property type="entry name" value="Glycogen Phosphorylase B"/>
    <property type="match status" value="2"/>
</dbReference>
<name>X0YS89_9ZZZZ</name>
<dbReference type="AlphaFoldDB" id="X0YS89"/>
<dbReference type="GO" id="GO:0016757">
    <property type="term" value="F:glycosyltransferase activity"/>
    <property type="evidence" value="ECO:0007669"/>
    <property type="project" value="InterPro"/>
</dbReference>
<organism evidence="2">
    <name type="scientific">marine sediment metagenome</name>
    <dbReference type="NCBI Taxonomy" id="412755"/>
    <lineage>
        <taxon>unclassified sequences</taxon>
        <taxon>metagenomes</taxon>
        <taxon>ecological metagenomes</taxon>
    </lineage>
</organism>
<dbReference type="EMBL" id="BARS01044758">
    <property type="protein sequence ID" value="GAG39551.1"/>
    <property type="molecule type" value="Genomic_DNA"/>
</dbReference>
<dbReference type="Pfam" id="PF00534">
    <property type="entry name" value="Glycos_transf_1"/>
    <property type="match status" value="1"/>
</dbReference>
<proteinExistence type="predicted"/>